<organism evidence="3">
    <name type="scientific">Echinostoma caproni</name>
    <dbReference type="NCBI Taxonomy" id="27848"/>
    <lineage>
        <taxon>Eukaryota</taxon>
        <taxon>Metazoa</taxon>
        <taxon>Spiralia</taxon>
        <taxon>Lophotrochozoa</taxon>
        <taxon>Platyhelminthes</taxon>
        <taxon>Trematoda</taxon>
        <taxon>Digenea</taxon>
        <taxon>Plagiorchiida</taxon>
        <taxon>Echinostomata</taxon>
        <taxon>Echinostomatoidea</taxon>
        <taxon>Echinostomatidae</taxon>
        <taxon>Echinostoma</taxon>
    </lineage>
</organism>
<evidence type="ECO:0000313" key="2">
    <source>
        <dbReference type="Proteomes" id="UP000272942"/>
    </source>
</evidence>
<dbReference type="Proteomes" id="UP000272942">
    <property type="component" value="Unassembled WGS sequence"/>
</dbReference>
<dbReference type="WBParaSite" id="ECPE_0000392201-mRNA-1">
    <property type="protein sequence ID" value="ECPE_0000392201-mRNA-1"/>
    <property type="gene ID" value="ECPE_0000392201"/>
</dbReference>
<dbReference type="EMBL" id="UZAN01040811">
    <property type="protein sequence ID" value="VDP71011.1"/>
    <property type="molecule type" value="Genomic_DNA"/>
</dbReference>
<sequence length="229" mass="26326">MEVEFENLYAQLFDLVPSSSLELERLSSTLVNACYQHQNVKLNTNELLTAEHIRRLRELQKNKEDILSRPDRGTGIVLLNRTDYIDKMNTVSGDRSKSTKMTEKDKTAEIEEVFSKILRCLKQRGVIDASLFERIRSTGTVIPRLYGLPKVHKDGVPLRPILGMCNSPYHALAKWLAKLLESVRVGVEKHCVTDTFTFVDKIRDKLGRLNSALAGRQLFIHKRSYRRKD</sequence>
<gene>
    <name evidence="1" type="ORF">ECPE_LOCUS3915</name>
</gene>
<protein>
    <submittedName>
        <fullName evidence="3">Reverse transcriptase domain-containing protein</fullName>
    </submittedName>
</protein>
<name>A0A183AAD0_9TREM</name>
<keyword evidence="2" id="KW-1185">Reference proteome</keyword>
<evidence type="ECO:0000313" key="3">
    <source>
        <dbReference type="WBParaSite" id="ECPE_0000392201-mRNA-1"/>
    </source>
</evidence>
<evidence type="ECO:0000313" key="1">
    <source>
        <dbReference type="EMBL" id="VDP71011.1"/>
    </source>
</evidence>
<reference evidence="1 2" key="2">
    <citation type="submission" date="2018-11" db="EMBL/GenBank/DDBJ databases">
        <authorList>
            <consortium name="Pathogen Informatics"/>
        </authorList>
    </citation>
    <scope>NUCLEOTIDE SEQUENCE [LARGE SCALE GENOMIC DNA]</scope>
    <source>
        <strain evidence="1 2">Egypt</strain>
    </source>
</reference>
<accession>A0A183AAD0</accession>
<dbReference type="OrthoDB" id="10029313at2759"/>
<proteinExistence type="predicted"/>
<reference evidence="3" key="1">
    <citation type="submission" date="2016-06" db="UniProtKB">
        <authorList>
            <consortium name="WormBaseParasite"/>
        </authorList>
    </citation>
    <scope>IDENTIFICATION</scope>
</reference>
<dbReference type="AlphaFoldDB" id="A0A183AAD0"/>